<name>A0ABY2X5W4_9RHOB</name>
<dbReference type="PRINTS" id="PR00034">
    <property type="entry name" value="HTHCRP"/>
</dbReference>
<dbReference type="InterPro" id="IPR000595">
    <property type="entry name" value="cNMP-bd_dom"/>
</dbReference>
<dbReference type="CDD" id="cd00092">
    <property type="entry name" value="HTH_CRP"/>
    <property type="match status" value="1"/>
</dbReference>
<evidence type="ECO:0000256" key="1">
    <source>
        <dbReference type="ARBA" id="ARBA00023015"/>
    </source>
</evidence>
<dbReference type="PROSITE" id="PS50042">
    <property type="entry name" value="CNMP_BINDING_3"/>
    <property type="match status" value="1"/>
</dbReference>
<comment type="caution">
    <text evidence="6">The sequence shown here is derived from an EMBL/GenBank/DDBJ whole genome shotgun (WGS) entry which is preliminary data.</text>
</comment>
<evidence type="ECO:0000313" key="6">
    <source>
        <dbReference type="EMBL" id="TMV10330.1"/>
    </source>
</evidence>
<sequence>MGSFTNDWKKCKNCPIRHRAFCSRCEPDEFAKLESLKYYRTYNAGQTVVWAGDKMNFVASVVTGTATLRETLIDGRTLMVGLLLPADFLGRPGRSISPYEVTANTDLVLCCFRRNAFEKMMEEMPHIGRRLLEMSLDELDAAREWMLILGRKSAREKIASLLVALAQRKKALHQIGPNDRLNFHLPLTRESVADYLGLTLETVCRQISALKRDRLIEIEGKRDIIVPDLTALIREAGDDVGSYPSI</sequence>
<reference evidence="6 7" key="1">
    <citation type="submission" date="2019-05" db="EMBL/GenBank/DDBJ databases">
        <title>Ruegeria sp. nov., isolated from tidal flat.</title>
        <authorList>
            <person name="Kim W."/>
        </authorList>
    </citation>
    <scope>NUCLEOTIDE SEQUENCE [LARGE SCALE GENOMIC DNA]</scope>
    <source>
        <strain evidence="6 7">CAU 1488</strain>
    </source>
</reference>
<dbReference type="Gene3D" id="1.10.10.10">
    <property type="entry name" value="Winged helix-like DNA-binding domain superfamily/Winged helix DNA-binding domain"/>
    <property type="match status" value="1"/>
</dbReference>
<dbReference type="EMBL" id="VCPD01000001">
    <property type="protein sequence ID" value="TMV10330.1"/>
    <property type="molecule type" value="Genomic_DNA"/>
</dbReference>
<dbReference type="InterPro" id="IPR036390">
    <property type="entry name" value="WH_DNA-bd_sf"/>
</dbReference>
<dbReference type="SUPFAM" id="SSF46785">
    <property type="entry name" value="Winged helix' DNA-binding domain"/>
    <property type="match status" value="1"/>
</dbReference>
<keyword evidence="7" id="KW-1185">Reference proteome</keyword>
<evidence type="ECO:0000259" key="4">
    <source>
        <dbReference type="PROSITE" id="PS50042"/>
    </source>
</evidence>
<dbReference type="Pfam" id="PF13545">
    <property type="entry name" value="HTH_Crp_2"/>
    <property type="match status" value="1"/>
</dbReference>
<dbReference type="PANTHER" id="PTHR24567:SF75">
    <property type="entry name" value="FUMARATE AND NITRATE REDUCTION REGULATORY PROTEIN"/>
    <property type="match status" value="1"/>
</dbReference>
<keyword evidence="1" id="KW-0805">Transcription regulation</keyword>
<feature type="domain" description="Cyclic nucleotide-binding" evidence="4">
    <location>
        <begin position="21"/>
        <end position="138"/>
    </location>
</feature>
<dbReference type="InterPro" id="IPR018490">
    <property type="entry name" value="cNMP-bd_dom_sf"/>
</dbReference>
<dbReference type="PROSITE" id="PS51063">
    <property type="entry name" value="HTH_CRP_2"/>
    <property type="match status" value="1"/>
</dbReference>
<gene>
    <name evidence="6" type="ORF">FGK63_04520</name>
</gene>
<dbReference type="InterPro" id="IPR012318">
    <property type="entry name" value="HTH_CRP"/>
</dbReference>
<evidence type="ECO:0000256" key="2">
    <source>
        <dbReference type="ARBA" id="ARBA00023125"/>
    </source>
</evidence>
<dbReference type="InterPro" id="IPR050397">
    <property type="entry name" value="Env_Response_Regulators"/>
</dbReference>
<organism evidence="6 7">
    <name type="scientific">Ruegeria sediminis</name>
    <dbReference type="NCBI Taxonomy" id="2583820"/>
    <lineage>
        <taxon>Bacteria</taxon>
        <taxon>Pseudomonadati</taxon>
        <taxon>Pseudomonadota</taxon>
        <taxon>Alphaproteobacteria</taxon>
        <taxon>Rhodobacterales</taxon>
        <taxon>Roseobacteraceae</taxon>
        <taxon>Ruegeria</taxon>
    </lineage>
</organism>
<protein>
    <submittedName>
        <fullName evidence="6">Crp/Fnr family transcriptional regulator</fullName>
    </submittedName>
</protein>
<dbReference type="NCBIfam" id="NF045989">
    <property type="entry name" value="TransRegFnrLRhodb"/>
    <property type="match status" value="1"/>
</dbReference>
<keyword evidence="3" id="KW-0804">Transcription</keyword>
<feature type="domain" description="HTH crp-type" evidence="5">
    <location>
        <begin position="152"/>
        <end position="230"/>
    </location>
</feature>
<dbReference type="PANTHER" id="PTHR24567">
    <property type="entry name" value="CRP FAMILY TRANSCRIPTIONAL REGULATORY PROTEIN"/>
    <property type="match status" value="1"/>
</dbReference>
<evidence type="ECO:0000259" key="5">
    <source>
        <dbReference type="PROSITE" id="PS51063"/>
    </source>
</evidence>
<dbReference type="InterPro" id="IPR036388">
    <property type="entry name" value="WH-like_DNA-bd_sf"/>
</dbReference>
<dbReference type="InterPro" id="IPR014710">
    <property type="entry name" value="RmlC-like_jellyroll"/>
</dbReference>
<accession>A0ABY2X5W4</accession>
<dbReference type="Gene3D" id="2.60.120.10">
    <property type="entry name" value="Jelly Rolls"/>
    <property type="match status" value="1"/>
</dbReference>
<dbReference type="SUPFAM" id="SSF51206">
    <property type="entry name" value="cAMP-binding domain-like"/>
    <property type="match status" value="1"/>
</dbReference>
<dbReference type="SMART" id="SM00419">
    <property type="entry name" value="HTH_CRP"/>
    <property type="match status" value="1"/>
</dbReference>
<evidence type="ECO:0000313" key="7">
    <source>
        <dbReference type="Proteomes" id="UP001193035"/>
    </source>
</evidence>
<dbReference type="Pfam" id="PF00027">
    <property type="entry name" value="cNMP_binding"/>
    <property type="match status" value="1"/>
</dbReference>
<keyword evidence="2" id="KW-0238">DNA-binding</keyword>
<dbReference type="Proteomes" id="UP001193035">
    <property type="component" value="Unassembled WGS sequence"/>
</dbReference>
<proteinExistence type="predicted"/>
<evidence type="ECO:0000256" key="3">
    <source>
        <dbReference type="ARBA" id="ARBA00023163"/>
    </source>
</evidence>
<dbReference type="RefSeq" id="WP_138840387.1">
    <property type="nucleotide sequence ID" value="NZ_VCPD01000001.1"/>
</dbReference>
<dbReference type="SMART" id="SM00100">
    <property type="entry name" value="cNMP"/>
    <property type="match status" value="1"/>
</dbReference>
<dbReference type="CDD" id="cd00038">
    <property type="entry name" value="CAP_ED"/>
    <property type="match status" value="1"/>
</dbReference>